<keyword evidence="4" id="KW-0496">Mitochondrion</keyword>
<name>A0A077ZZ86_STYLE</name>
<dbReference type="Pfam" id="PF13877">
    <property type="entry name" value="RPAP3_C"/>
    <property type="match status" value="1"/>
</dbReference>
<dbReference type="InterPro" id="IPR042272">
    <property type="entry name" value="ATP12_ATP_synth-F1-assembly_N"/>
</dbReference>
<sequence length="515" mass="59734">MYQLKIKQERFSEDKLTCQEVKRELGHSLNEESQRINVDSAKKRAVLQHMDYDGFRQMVLGANLKSIKAGSAQNIITTQYTQNVNFIASYNAIANIGYDEEIVRKTLSMALEDKLEAPTSQEDFERFFSKKLKDSMKRYTYLRLIDLDHYRKIFTNDFDSELLILIIQTFKEQVFSNDSFNTEDEQNFIYEFLEIIVNTPSFKFSLEFLGRKEKELIQNVLQQLINHQRRLFSVPKPASFFPSIPTGQKIKRFYKKVDIVEHPLQDQAPKLLPQDQVGFHNLSLSDKYWAVTLDGRPTKTMFKDNLFIPTKALAVALAEEWDSQKESINLKSLHINNFLAKSVRAQLDPAIQDYMKDELFSILESDQICFRESEDVQNDYKAGLAKTQKEHTSKVFDILEREFQIKLKIYHSLQIDSQDPSVHKLHQILQDLDQFAVSSIYAISQSCKSTAIALSFILRDELDIQDAVNIARVDENYQSKHFGKVEGAHDFDEAHTITTFSTAKNIVNLCLLREV</sequence>
<evidence type="ECO:0000259" key="7">
    <source>
        <dbReference type="Pfam" id="PF15867"/>
    </source>
</evidence>
<dbReference type="Gene3D" id="3.30.2180.10">
    <property type="entry name" value="ATP12-like"/>
    <property type="match status" value="1"/>
</dbReference>
<dbReference type="GO" id="GO:0033615">
    <property type="term" value="P:mitochondrial proton-transporting ATP synthase complex assembly"/>
    <property type="evidence" value="ECO:0007669"/>
    <property type="project" value="TreeGrafter"/>
</dbReference>
<feature type="domain" description="Dynein attachment factor N-terminal" evidence="7">
    <location>
        <begin position="18"/>
        <end position="73"/>
    </location>
</feature>
<feature type="domain" description="RNA-polymerase II-associated protein 3-like C-terminal" evidence="6">
    <location>
        <begin position="117"/>
        <end position="214"/>
    </location>
</feature>
<dbReference type="SUPFAM" id="SSF160909">
    <property type="entry name" value="ATP12-like"/>
    <property type="match status" value="1"/>
</dbReference>
<evidence type="ECO:0000256" key="1">
    <source>
        <dbReference type="ARBA" id="ARBA00004173"/>
    </source>
</evidence>
<organism evidence="8 9">
    <name type="scientific">Stylonychia lemnae</name>
    <name type="common">Ciliate</name>
    <dbReference type="NCBI Taxonomy" id="5949"/>
    <lineage>
        <taxon>Eukaryota</taxon>
        <taxon>Sar</taxon>
        <taxon>Alveolata</taxon>
        <taxon>Ciliophora</taxon>
        <taxon>Intramacronucleata</taxon>
        <taxon>Spirotrichea</taxon>
        <taxon>Stichotrichia</taxon>
        <taxon>Sporadotrichida</taxon>
        <taxon>Oxytrichidae</taxon>
        <taxon>Stylonychinae</taxon>
        <taxon>Stylonychia</taxon>
    </lineage>
</organism>
<evidence type="ECO:0000256" key="3">
    <source>
        <dbReference type="ARBA" id="ARBA00022946"/>
    </source>
</evidence>
<keyword evidence="9" id="KW-1185">Reference proteome</keyword>
<evidence type="ECO:0000256" key="5">
    <source>
        <dbReference type="ARBA" id="ARBA00023186"/>
    </source>
</evidence>
<reference evidence="8 9" key="1">
    <citation type="submission" date="2014-06" db="EMBL/GenBank/DDBJ databases">
        <authorList>
            <person name="Swart Estienne"/>
        </authorList>
    </citation>
    <scope>NUCLEOTIDE SEQUENCE [LARGE SCALE GENOMIC DNA]</scope>
    <source>
        <strain evidence="8 9">130c</strain>
    </source>
</reference>
<dbReference type="InterPro" id="IPR025986">
    <property type="entry name" value="RPAP3-like_C"/>
</dbReference>
<dbReference type="InParanoid" id="A0A077ZZ86"/>
<dbReference type="InterPro" id="IPR011419">
    <property type="entry name" value="ATP12_ATP_synth-F1-assembly"/>
</dbReference>
<dbReference type="PANTHER" id="PTHR21013:SF10">
    <property type="entry name" value="ATP SYNTHASE MITOCHONDRIAL F1 COMPLEX ASSEMBLY FACTOR 2"/>
    <property type="match status" value="1"/>
</dbReference>
<keyword evidence="5" id="KW-0143">Chaperone</keyword>
<proteinExistence type="inferred from homology"/>
<comment type="subcellular location">
    <subcellularLocation>
        <location evidence="1">Mitochondrion</location>
    </subcellularLocation>
</comment>
<evidence type="ECO:0000256" key="2">
    <source>
        <dbReference type="ARBA" id="ARBA00008231"/>
    </source>
</evidence>
<dbReference type="EMBL" id="CCKQ01003756">
    <property type="protein sequence ID" value="CDW74897.1"/>
    <property type="molecule type" value="Genomic_DNA"/>
</dbReference>
<dbReference type="InterPro" id="IPR023335">
    <property type="entry name" value="ATP12_ortho_dom_sf"/>
</dbReference>
<comment type="similarity">
    <text evidence="2">Belongs to the ATP12 family.</text>
</comment>
<dbReference type="Gene3D" id="1.10.3580.10">
    <property type="entry name" value="ATP12 ATPase"/>
    <property type="match status" value="1"/>
</dbReference>
<dbReference type="Pfam" id="PF15867">
    <property type="entry name" value="Dynein_attach_N"/>
    <property type="match status" value="1"/>
</dbReference>
<dbReference type="Proteomes" id="UP000039865">
    <property type="component" value="Unassembled WGS sequence"/>
</dbReference>
<dbReference type="OrthoDB" id="312261at2759"/>
<evidence type="ECO:0000313" key="8">
    <source>
        <dbReference type="EMBL" id="CDW74897.1"/>
    </source>
</evidence>
<accession>A0A077ZZ86</accession>
<dbReference type="AlphaFoldDB" id="A0A077ZZ86"/>
<dbReference type="Pfam" id="PF07542">
    <property type="entry name" value="ATP12"/>
    <property type="match status" value="1"/>
</dbReference>
<dbReference type="GO" id="GO:0005739">
    <property type="term" value="C:mitochondrion"/>
    <property type="evidence" value="ECO:0007669"/>
    <property type="project" value="UniProtKB-SubCell"/>
</dbReference>
<dbReference type="PANTHER" id="PTHR21013">
    <property type="entry name" value="ATP SYNTHASE MITOCHONDRIAL F1 COMPLEX ASSEMBLY FACTOR 2/ATP12 PROTEIN, MITOCHONDRIAL PRECURSOR"/>
    <property type="match status" value="1"/>
</dbReference>
<gene>
    <name evidence="8" type="primary">Contig4590.g4903</name>
    <name evidence="8" type="ORF">STYLEM_3881</name>
</gene>
<protein>
    <submittedName>
        <fullName evidence="8">Atp12-domain-containing protein</fullName>
    </submittedName>
</protein>
<evidence type="ECO:0000256" key="4">
    <source>
        <dbReference type="ARBA" id="ARBA00023128"/>
    </source>
</evidence>
<dbReference type="InterPro" id="IPR031733">
    <property type="entry name" value="Dynein_attach_N"/>
</dbReference>
<evidence type="ECO:0000259" key="6">
    <source>
        <dbReference type="Pfam" id="PF13877"/>
    </source>
</evidence>
<evidence type="ECO:0000313" key="9">
    <source>
        <dbReference type="Proteomes" id="UP000039865"/>
    </source>
</evidence>
<keyword evidence="3" id="KW-0809">Transit peptide</keyword>